<feature type="region of interest" description="Disordered" evidence="1">
    <location>
        <begin position="237"/>
        <end position="260"/>
    </location>
</feature>
<reference evidence="3" key="1">
    <citation type="journal article" date="2019" name="Int. J. Syst. Evol. Microbiol.">
        <title>The Global Catalogue of Microorganisms (GCM) 10K type strain sequencing project: providing services to taxonomists for standard genome sequencing and annotation.</title>
        <authorList>
            <consortium name="The Broad Institute Genomics Platform"/>
            <consortium name="The Broad Institute Genome Sequencing Center for Infectious Disease"/>
            <person name="Wu L."/>
            <person name="Ma J."/>
        </authorList>
    </citation>
    <scope>NUCLEOTIDE SEQUENCE [LARGE SCALE GENOMIC DNA]</scope>
    <source>
        <strain evidence="3">CCUG 43114</strain>
    </source>
</reference>
<protein>
    <submittedName>
        <fullName evidence="2">Uncharacterized protein</fullName>
    </submittedName>
</protein>
<sequence>MGPSAPSPVPEDEPVAWPLSAAAGEILLADGRTVGLSSSSLTARELVLRRVWSVTVRRRRRLIGESATPLVAAGDVACPPLPPLVVLHDAARARLLGADDPAGVRLRDLLFRLRTEDTGLTTRVRAAAVEELERAGLVTTTTRSRWYGTQHEVRLTGSGARRAAEGRRRLAALATGDDLTDETLARAGALLLLARSRSARALRAELENRRDDHGGVVLVVADDSDALDLRAIGTAVDGDASAGAGSGDGGDGGGGDGGGD</sequence>
<comment type="caution">
    <text evidence="2">The sequence shown here is derived from an EMBL/GenBank/DDBJ whole genome shotgun (WGS) entry which is preliminary data.</text>
</comment>
<keyword evidence="3" id="KW-1185">Reference proteome</keyword>
<dbReference type="RefSeq" id="WP_340268226.1">
    <property type="nucleotide sequence ID" value="NZ_JBBEOG010000002.1"/>
</dbReference>
<gene>
    <name evidence="2" type="ORF">ACFPJ6_06615</name>
</gene>
<evidence type="ECO:0000313" key="3">
    <source>
        <dbReference type="Proteomes" id="UP001596122"/>
    </source>
</evidence>
<evidence type="ECO:0000313" key="2">
    <source>
        <dbReference type="EMBL" id="MFC5380455.1"/>
    </source>
</evidence>
<proteinExistence type="predicted"/>
<feature type="compositionally biased region" description="Gly residues" evidence="1">
    <location>
        <begin position="244"/>
        <end position="260"/>
    </location>
</feature>
<accession>A0ABW0GKM4</accession>
<name>A0ABW0GKM4_9MICO</name>
<dbReference type="Proteomes" id="UP001596122">
    <property type="component" value="Unassembled WGS sequence"/>
</dbReference>
<dbReference type="EMBL" id="JBHSLD010000007">
    <property type="protein sequence ID" value="MFC5380455.1"/>
    <property type="molecule type" value="Genomic_DNA"/>
</dbReference>
<organism evidence="2 3">
    <name type="scientific">Aquipuribacter nitratireducens</name>
    <dbReference type="NCBI Taxonomy" id="650104"/>
    <lineage>
        <taxon>Bacteria</taxon>
        <taxon>Bacillati</taxon>
        <taxon>Actinomycetota</taxon>
        <taxon>Actinomycetes</taxon>
        <taxon>Micrococcales</taxon>
        <taxon>Intrasporangiaceae</taxon>
        <taxon>Aquipuribacter</taxon>
    </lineage>
</organism>
<evidence type="ECO:0000256" key="1">
    <source>
        <dbReference type="SAM" id="MobiDB-lite"/>
    </source>
</evidence>